<proteinExistence type="predicted"/>
<sequence length="188" mass="20861">MENKIDPYDWTVENRQGNKHTNADFMSCRPMTATEVPVVTAEGSDPHQSLLDKSCHQSPPKSGPFRILLRLGSDGGAIGLDYKLLDQRDTRAKPKLYQQFTILRRIPGIDPGLTHETHGQLFQLVQEGRCTDDKAKGHYGGRCPIFLRVPADKVTGLIDVTLESFSLYRFNTKGPTSIPQGLSALSLP</sequence>
<dbReference type="AlphaFoldDB" id="A0A4Z2IRA2"/>
<evidence type="ECO:0000313" key="1">
    <source>
        <dbReference type="EMBL" id="TNN80138.1"/>
    </source>
</evidence>
<accession>A0A4Z2IRA2</accession>
<dbReference type="Proteomes" id="UP000314294">
    <property type="component" value="Unassembled WGS sequence"/>
</dbReference>
<evidence type="ECO:0000313" key="2">
    <source>
        <dbReference type="Proteomes" id="UP000314294"/>
    </source>
</evidence>
<comment type="caution">
    <text evidence="1">The sequence shown here is derived from an EMBL/GenBank/DDBJ whole genome shotgun (WGS) entry which is preliminary data.</text>
</comment>
<keyword evidence="2" id="KW-1185">Reference proteome</keyword>
<gene>
    <name evidence="1" type="ORF">EYF80_009649</name>
</gene>
<organism evidence="1 2">
    <name type="scientific">Liparis tanakae</name>
    <name type="common">Tanaka's snailfish</name>
    <dbReference type="NCBI Taxonomy" id="230148"/>
    <lineage>
        <taxon>Eukaryota</taxon>
        <taxon>Metazoa</taxon>
        <taxon>Chordata</taxon>
        <taxon>Craniata</taxon>
        <taxon>Vertebrata</taxon>
        <taxon>Euteleostomi</taxon>
        <taxon>Actinopterygii</taxon>
        <taxon>Neopterygii</taxon>
        <taxon>Teleostei</taxon>
        <taxon>Neoteleostei</taxon>
        <taxon>Acanthomorphata</taxon>
        <taxon>Eupercaria</taxon>
        <taxon>Perciformes</taxon>
        <taxon>Cottioidei</taxon>
        <taxon>Cottales</taxon>
        <taxon>Liparidae</taxon>
        <taxon>Liparis</taxon>
    </lineage>
</organism>
<dbReference type="EMBL" id="SRLO01000057">
    <property type="protein sequence ID" value="TNN80138.1"/>
    <property type="molecule type" value="Genomic_DNA"/>
</dbReference>
<reference evidence="1 2" key="1">
    <citation type="submission" date="2019-03" db="EMBL/GenBank/DDBJ databases">
        <title>First draft genome of Liparis tanakae, snailfish: a comprehensive survey of snailfish specific genes.</title>
        <authorList>
            <person name="Kim W."/>
            <person name="Song I."/>
            <person name="Jeong J.-H."/>
            <person name="Kim D."/>
            <person name="Kim S."/>
            <person name="Ryu S."/>
            <person name="Song J.Y."/>
            <person name="Lee S.K."/>
        </authorList>
    </citation>
    <scope>NUCLEOTIDE SEQUENCE [LARGE SCALE GENOMIC DNA]</scope>
    <source>
        <tissue evidence="1">Muscle</tissue>
    </source>
</reference>
<protein>
    <submittedName>
        <fullName evidence="1">Uncharacterized protein</fullName>
    </submittedName>
</protein>
<name>A0A4Z2IRA2_9TELE</name>